<sequence>MMTSTINPNVSQTFAKHQDNMMAALARRIEAAQAVNDLQLMKLLEQERQQIAPTAAPHRDRRSLSSRLKAFKQRVAEVLFGGTELQVYQYEQGSDQWWYAFDPQTGECVYADSEAELRLWIEQNYQGR</sequence>
<dbReference type="RefSeq" id="WP_086371011.1">
    <property type="nucleotide sequence ID" value="NZ_CP130144.1"/>
</dbReference>
<evidence type="ECO:0000313" key="1">
    <source>
        <dbReference type="EMBL" id="WNZ46489.1"/>
    </source>
</evidence>
<protein>
    <submittedName>
        <fullName evidence="1">Uncharacterized protein</fullName>
    </submittedName>
</protein>
<proteinExistence type="predicted"/>
<gene>
    <name evidence="1" type="ORF">Q2T42_01390</name>
</gene>
<reference evidence="1" key="1">
    <citation type="journal article" date="2023" name="Plants (Basel)">
        <title>Genomic Analysis of Leptolyngbya boryana CZ1 Reveals Efficient Carbon Fixation Modules.</title>
        <authorList>
            <person name="Bai X."/>
            <person name="Wang H."/>
            <person name="Cheng W."/>
            <person name="Wang J."/>
            <person name="Ma M."/>
            <person name="Hu H."/>
            <person name="Song Z."/>
            <person name="Ma H."/>
            <person name="Fan Y."/>
            <person name="Du C."/>
            <person name="Xu J."/>
        </authorList>
    </citation>
    <scope>NUCLEOTIDE SEQUENCE</scope>
    <source>
        <strain evidence="1">CZ1</strain>
    </source>
</reference>
<reference evidence="1" key="2">
    <citation type="submission" date="2023-07" db="EMBL/GenBank/DDBJ databases">
        <authorList>
            <person name="Bai X.-H."/>
            <person name="Wang H.-H."/>
            <person name="Wang J."/>
            <person name="Ma M.-Y."/>
            <person name="Hu H.-H."/>
            <person name="Song Z.-L."/>
            <person name="Ma H.-G."/>
            <person name="Fan Y."/>
            <person name="Du C.-Y."/>
            <person name="Xu J.-C."/>
        </authorList>
    </citation>
    <scope>NUCLEOTIDE SEQUENCE</scope>
    <source>
        <strain evidence="1">CZ1</strain>
    </source>
</reference>
<organism evidence="1">
    <name type="scientific">Leptolyngbya boryana CZ1</name>
    <dbReference type="NCBI Taxonomy" id="3060204"/>
    <lineage>
        <taxon>Bacteria</taxon>
        <taxon>Bacillati</taxon>
        <taxon>Cyanobacteriota</taxon>
        <taxon>Cyanophyceae</taxon>
        <taxon>Leptolyngbyales</taxon>
        <taxon>Leptolyngbyaceae</taxon>
        <taxon>Leptolyngbya group</taxon>
        <taxon>Leptolyngbya</taxon>
    </lineage>
</organism>
<dbReference type="EMBL" id="CP130144">
    <property type="protein sequence ID" value="WNZ46489.1"/>
    <property type="molecule type" value="Genomic_DNA"/>
</dbReference>
<dbReference type="AlphaFoldDB" id="A0AA96WYK5"/>
<name>A0AA96WYK5_LEPBY</name>
<accession>A0AA96WYK5</accession>